<accession>A0ABX0JB44</accession>
<name>A0ABX0JB44_9BACL</name>
<evidence type="ECO:0000256" key="5">
    <source>
        <dbReference type="ARBA" id="ARBA00023136"/>
    </source>
</evidence>
<protein>
    <submittedName>
        <fullName evidence="7">LysE family transporter</fullName>
    </submittedName>
</protein>
<feature type="transmembrane region" description="Helical" evidence="6">
    <location>
        <begin position="182"/>
        <end position="201"/>
    </location>
</feature>
<dbReference type="Proteomes" id="UP001165962">
    <property type="component" value="Unassembled WGS sequence"/>
</dbReference>
<feature type="transmembrane region" description="Helical" evidence="6">
    <location>
        <begin position="148"/>
        <end position="170"/>
    </location>
</feature>
<organism evidence="7 8">
    <name type="scientific">Paenibacillus agricola</name>
    <dbReference type="NCBI Taxonomy" id="2716264"/>
    <lineage>
        <taxon>Bacteria</taxon>
        <taxon>Bacillati</taxon>
        <taxon>Bacillota</taxon>
        <taxon>Bacilli</taxon>
        <taxon>Bacillales</taxon>
        <taxon>Paenibacillaceae</taxon>
        <taxon>Paenibacillus</taxon>
    </lineage>
</organism>
<evidence type="ECO:0000256" key="1">
    <source>
        <dbReference type="ARBA" id="ARBA00004651"/>
    </source>
</evidence>
<sequence length="211" mass="22700">MSSVLGFFVLGLSLAAPIGPVNAAQLDKGIKKGFLQAWLLGMGAMIADAVFLILIYLGVVHFLTTPFMKTFLWLFGSFILFYSGTESLLGAFKLHTTATRSRSEDHALASFTSGFLLAISSPLTILFWLGIYGSVLVESVTTSSTAHLMLNTAALFAGILLWDIIMAGLASTFRAYLTPRSLSVISIVSGLSLLGFGFYFGKEAFEALFLL</sequence>
<dbReference type="PANTHER" id="PTHR30086">
    <property type="entry name" value="ARGININE EXPORTER PROTEIN ARGO"/>
    <property type="match status" value="1"/>
</dbReference>
<gene>
    <name evidence="7" type="ORF">G9U52_24555</name>
</gene>
<evidence type="ECO:0000256" key="2">
    <source>
        <dbReference type="ARBA" id="ARBA00022475"/>
    </source>
</evidence>
<feature type="transmembrane region" description="Helical" evidence="6">
    <location>
        <begin position="39"/>
        <end position="59"/>
    </location>
</feature>
<dbReference type="RefSeq" id="WP_166153294.1">
    <property type="nucleotide sequence ID" value="NZ_JAAOIW010000010.1"/>
</dbReference>
<comment type="subcellular location">
    <subcellularLocation>
        <location evidence="1">Cell membrane</location>
        <topology evidence="1">Multi-pass membrane protein</topology>
    </subcellularLocation>
</comment>
<feature type="transmembrane region" description="Helical" evidence="6">
    <location>
        <begin position="71"/>
        <end position="94"/>
    </location>
</feature>
<dbReference type="PANTHER" id="PTHR30086:SF6">
    <property type="entry name" value="AMINO ACID EFFLUX PROTEIN YCGF-RELATED"/>
    <property type="match status" value="1"/>
</dbReference>
<evidence type="ECO:0000256" key="4">
    <source>
        <dbReference type="ARBA" id="ARBA00022989"/>
    </source>
</evidence>
<keyword evidence="4 6" id="KW-1133">Transmembrane helix</keyword>
<keyword evidence="5 6" id="KW-0472">Membrane</keyword>
<evidence type="ECO:0000313" key="8">
    <source>
        <dbReference type="Proteomes" id="UP001165962"/>
    </source>
</evidence>
<keyword evidence="2" id="KW-1003">Cell membrane</keyword>
<feature type="transmembrane region" description="Helical" evidence="6">
    <location>
        <begin position="114"/>
        <end position="136"/>
    </location>
</feature>
<evidence type="ECO:0000313" key="7">
    <source>
        <dbReference type="EMBL" id="NHN32991.1"/>
    </source>
</evidence>
<reference evidence="7" key="1">
    <citation type="submission" date="2020-03" db="EMBL/GenBank/DDBJ databases">
        <title>Draft sequencing of Paenibacilllus sp. S3N08.</title>
        <authorList>
            <person name="Kim D.-U."/>
        </authorList>
    </citation>
    <scope>NUCLEOTIDE SEQUENCE</scope>
    <source>
        <strain evidence="7">S3N08</strain>
    </source>
</reference>
<comment type="caution">
    <text evidence="7">The sequence shown here is derived from an EMBL/GenBank/DDBJ whole genome shotgun (WGS) entry which is preliminary data.</text>
</comment>
<keyword evidence="8" id="KW-1185">Reference proteome</keyword>
<proteinExistence type="predicted"/>
<dbReference type="Pfam" id="PF01810">
    <property type="entry name" value="LysE"/>
    <property type="match status" value="1"/>
</dbReference>
<evidence type="ECO:0000256" key="6">
    <source>
        <dbReference type="SAM" id="Phobius"/>
    </source>
</evidence>
<dbReference type="EMBL" id="JAAOIW010000010">
    <property type="protein sequence ID" value="NHN32991.1"/>
    <property type="molecule type" value="Genomic_DNA"/>
</dbReference>
<evidence type="ECO:0000256" key="3">
    <source>
        <dbReference type="ARBA" id="ARBA00022692"/>
    </source>
</evidence>
<keyword evidence="3 6" id="KW-0812">Transmembrane</keyword>
<dbReference type="InterPro" id="IPR001123">
    <property type="entry name" value="LeuE-type"/>
</dbReference>